<evidence type="ECO:0000259" key="9">
    <source>
        <dbReference type="Pfam" id="PF00266"/>
    </source>
</evidence>
<dbReference type="InterPro" id="IPR006311">
    <property type="entry name" value="TAT_signal"/>
</dbReference>
<dbReference type="SUPFAM" id="SSF53383">
    <property type="entry name" value="PLP-dependent transferases"/>
    <property type="match status" value="1"/>
</dbReference>
<keyword evidence="4" id="KW-0663">Pyridoxal phosphate</keyword>
<feature type="domain" description="Aminotransferase class V" evidence="9">
    <location>
        <begin position="75"/>
        <end position="367"/>
    </location>
</feature>
<dbReference type="PANTHER" id="PTHR43092">
    <property type="entry name" value="L-CYSTEINE DESULFHYDRASE"/>
    <property type="match status" value="1"/>
</dbReference>
<dbReference type="InterPro" id="IPR015422">
    <property type="entry name" value="PyrdxlP-dep_Trfase_small"/>
</dbReference>
<keyword evidence="10" id="KW-0032">Aminotransferase</keyword>
<feature type="chain" id="PRO_5024400067" evidence="8">
    <location>
        <begin position="44"/>
        <end position="458"/>
    </location>
</feature>
<dbReference type="InterPro" id="IPR019546">
    <property type="entry name" value="TAT_signal_bac_arc"/>
</dbReference>
<evidence type="ECO:0000256" key="8">
    <source>
        <dbReference type="SAM" id="SignalP"/>
    </source>
</evidence>
<keyword evidence="8" id="KW-0732">Signal</keyword>
<dbReference type="PROSITE" id="PS51318">
    <property type="entry name" value="TAT"/>
    <property type="match status" value="1"/>
</dbReference>
<evidence type="ECO:0000256" key="1">
    <source>
        <dbReference type="ARBA" id="ARBA00001933"/>
    </source>
</evidence>
<dbReference type="GO" id="GO:0030313">
    <property type="term" value="C:cell envelope"/>
    <property type="evidence" value="ECO:0007669"/>
    <property type="project" value="UniProtKB-SubCell"/>
</dbReference>
<dbReference type="NCBIfam" id="TIGR01409">
    <property type="entry name" value="TAT_signal_seq"/>
    <property type="match status" value="1"/>
</dbReference>
<sequence length="458" mass="50750">MAEGNDTGKGLDRTLSRRNFFKVSGMAAAGAAFGLGLSSVSHAAKPPTVSTVSNDTDYWQWVQDQFVLDPDIVYMNLGTTGSMPLRVLEKYNDYNILNARHPRTFESELGATFGLEDQRATLAAQFGCNTDEICLTRNTTDGLDAVVNGLEFNEGDEILITHHEHIGALSPLNVLQDRYGVILTEVEIPVLNVTDKDQFVNAFEDKISDNTKAILFSHITYKTGTRLPAKALCKLARKKGLISIVDGAHAPGMIELDFHDIGCDFYAAAGHKWQCGPGATGILYLRNGGRDLPTFWTQNSSLYTYTAQSYARGEYDIAYSLQYRGQLNIPAHLAMLESCALWEEIGRGRIEEYVCGLGSYLKQRLRDKFGSTGTLFSPDLPGFTTGLTAFNPFADITDADLITTMVDSLHEKGYQVRYTNFRVELEDAEDAYALRISTHLFHNRQQIDGLVDAIYDVL</sequence>
<dbReference type="Proteomes" id="UP000422108">
    <property type="component" value="Chromosome"/>
</dbReference>
<keyword evidence="5" id="KW-0408">Iron</keyword>
<dbReference type="Gene3D" id="3.40.640.10">
    <property type="entry name" value="Type I PLP-dependent aspartate aminotransferase-like (Major domain)"/>
    <property type="match status" value="1"/>
</dbReference>
<dbReference type="InterPro" id="IPR015421">
    <property type="entry name" value="PyrdxlP-dep_Trfase_major"/>
</dbReference>
<gene>
    <name evidence="10" type="ORF">DSCOOX_33980</name>
</gene>
<comment type="similarity">
    <text evidence="6">Belongs to the class-V pyridoxal-phosphate-dependent aminotransferase family.</text>
</comment>
<dbReference type="EMBL" id="AP021879">
    <property type="protein sequence ID" value="BBO90218.1"/>
    <property type="molecule type" value="Genomic_DNA"/>
</dbReference>
<keyword evidence="11" id="KW-1185">Reference proteome</keyword>
<protein>
    <submittedName>
        <fullName evidence="10">Aminotransferase</fullName>
    </submittedName>
</protein>
<evidence type="ECO:0000256" key="3">
    <source>
        <dbReference type="ARBA" id="ARBA00011771"/>
    </source>
</evidence>
<dbReference type="AlphaFoldDB" id="A0A5K8ACM0"/>
<dbReference type="InterPro" id="IPR020578">
    <property type="entry name" value="Aminotrans_V_PyrdxlP_BS"/>
</dbReference>
<evidence type="ECO:0000313" key="10">
    <source>
        <dbReference type="EMBL" id="BBO90218.1"/>
    </source>
</evidence>
<dbReference type="GO" id="GO:0051536">
    <property type="term" value="F:iron-sulfur cluster binding"/>
    <property type="evidence" value="ECO:0007669"/>
    <property type="project" value="UniProtKB-KW"/>
</dbReference>
<reference evidence="10 11" key="1">
    <citation type="submission" date="2019-11" db="EMBL/GenBank/DDBJ databases">
        <title>Comparative genomics of hydrocarbon-degrading Desulfosarcina strains.</title>
        <authorList>
            <person name="Watanabe M."/>
            <person name="Kojima H."/>
            <person name="Fukui M."/>
        </authorList>
    </citation>
    <scope>NUCLEOTIDE SEQUENCE [LARGE SCALE GENOMIC DNA]</scope>
    <source>
        <strain evidence="11">oXyS1</strain>
    </source>
</reference>
<dbReference type="SUPFAM" id="SSF55874">
    <property type="entry name" value="ATPase domain of HSP90 chaperone/DNA topoisomerase II/histidine kinase"/>
    <property type="match status" value="1"/>
</dbReference>
<dbReference type="InterPro" id="IPR000192">
    <property type="entry name" value="Aminotrans_V_dom"/>
</dbReference>
<proteinExistence type="inferred from homology"/>
<comment type="subunit">
    <text evidence="3">Heterodimer of a large and a small subunit.</text>
</comment>
<comment type="cofactor">
    <cofactor evidence="1 7">
        <name>pyridoxal 5'-phosphate</name>
        <dbReference type="ChEBI" id="CHEBI:597326"/>
    </cofactor>
</comment>
<dbReference type="GO" id="GO:0008483">
    <property type="term" value="F:transaminase activity"/>
    <property type="evidence" value="ECO:0007669"/>
    <property type="project" value="UniProtKB-KW"/>
</dbReference>
<evidence type="ECO:0000256" key="7">
    <source>
        <dbReference type="RuleBase" id="RU004504"/>
    </source>
</evidence>
<accession>A0A5K8ACM0</accession>
<dbReference type="InterPro" id="IPR036890">
    <property type="entry name" value="HATPase_C_sf"/>
</dbReference>
<evidence type="ECO:0000256" key="6">
    <source>
        <dbReference type="RuleBase" id="RU004075"/>
    </source>
</evidence>
<evidence type="ECO:0000256" key="5">
    <source>
        <dbReference type="ARBA" id="ARBA00023014"/>
    </source>
</evidence>
<dbReference type="Pfam" id="PF00266">
    <property type="entry name" value="Aminotran_5"/>
    <property type="match status" value="1"/>
</dbReference>
<evidence type="ECO:0000256" key="4">
    <source>
        <dbReference type="ARBA" id="ARBA00022898"/>
    </source>
</evidence>
<comment type="subcellular location">
    <subcellularLocation>
        <location evidence="2">Cell envelope</location>
    </subcellularLocation>
</comment>
<keyword evidence="5" id="KW-0411">Iron-sulfur</keyword>
<dbReference type="Gene3D" id="3.90.1150.10">
    <property type="entry name" value="Aspartate Aminotransferase, domain 1"/>
    <property type="match status" value="1"/>
</dbReference>
<dbReference type="PROSITE" id="PS00595">
    <property type="entry name" value="AA_TRANSFER_CLASS_5"/>
    <property type="match status" value="1"/>
</dbReference>
<dbReference type="RefSeq" id="WP_155311297.1">
    <property type="nucleotide sequence ID" value="NZ_AP021879.1"/>
</dbReference>
<feature type="signal peptide" evidence="8">
    <location>
        <begin position="1"/>
        <end position="43"/>
    </location>
</feature>
<dbReference type="PANTHER" id="PTHR43092:SF2">
    <property type="entry name" value="HERCYNYLCYSTEINE SULFOXIDE LYASE"/>
    <property type="match status" value="1"/>
</dbReference>
<organism evidence="10 11">
    <name type="scientific">Desulfosarcina ovata subsp. ovata</name>
    <dbReference type="NCBI Taxonomy" id="2752305"/>
    <lineage>
        <taxon>Bacteria</taxon>
        <taxon>Pseudomonadati</taxon>
        <taxon>Thermodesulfobacteriota</taxon>
        <taxon>Desulfobacteria</taxon>
        <taxon>Desulfobacterales</taxon>
        <taxon>Desulfosarcinaceae</taxon>
        <taxon>Desulfosarcina</taxon>
    </lineage>
</organism>
<dbReference type="InterPro" id="IPR015424">
    <property type="entry name" value="PyrdxlP-dep_Trfase"/>
</dbReference>
<name>A0A5K8ACM0_9BACT</name>
<keyword evidence="10" id="KW-0808">Transferase</keyword>
<evidence type="ECO:0000313" key="11">
    <source>
        <dbReference type="Proteomes" id="UP000422108"/>
    </source>
</evidence>
<evidence type="ECO:0000256" key="2">
    <source>
        <dbReference type="ARBA" id="ARBA00004196"/>
    </source>
</evidence>
<keyword evidence="5" id="KW-0479">Metal-binding</keyword>